<name>A0A941BKI9_9BURK</name>
<dbReference type="InterPro" id="IPR038578">
    <property type="entry name" value="GT29-like_sf"/>
</dbReference>
<dbReference type="AlphaFoldDB" id="A0A941BKI9"/>
<evidence type="ECO:0000313" key="2">
    <source>
        <dbReference type="Proteomes" id="UP000678374"/>
    </source>
</evidence>
<dbReference type="RefSeq" id="WP_210802633.1">
    <property type="nucleotide sequence ID" value="NZ_JAGQDE010000011.1"/>
</dbReference>
<reference evidence="1" key="1">
    <citation type="submission" date="2021-04" db="EMBL/GenBank/DDBJ databases">
        <title>The genome sequence of Ideonella sp. 4Y11.</title>
        <authorList>
            <person name="Liu Y."/>
        </authorList>
    </citation>
    <scope>NUCLEOTIDE SEQUENCE</scope>
    <source>
        <strain evidence="1">4Y11</strain>
    </source>
</reference>
<organism evidence="1 2">
    <name type="scientific">Ideonella aquatica</name>
    <dbReference type="NCBI Taxonomy" id="2824119"/>
    <lineage>
        <taxon>Bacteria</taxon>
        <taxon>Pseudomonadati</taxon>
        <taxon>Pseudomonadota</taxon>
        <taxon>Betaproteobacteria</taxon>
        <taxon>Burkholderiales</taxon>
        <taxon>Sphaerotilaceae</taxon>
        <taxon>Ideonella</taxon>
    </lineage>
</organism>
<dbReference type="Gene3D" id="3.90.1480.20">
    <property type="entry name" value="Glycosyl transferase family 29"/>
    <property type="match status" value="1"/>
</dbReference>
<keyword evidence="2" id="KW-1185">Reference proteome</keyword>
<dbReference type="GO" id="GO:0016757">
    <property type="term" value="F:glycosyltransferase activity"/>
    <property type="evidence" value="ECO:0007669"/>
    <property type="project" value="UniProtKB-KW"/>
</dbReference>
<gene>
    <name evidence="1" type="ORF">KAK06_13450</name>
</gene>
<keyword evidence="1" id="KW-0328">Glycosyltransferase</keyword>
<keyword evidence="1" id="KW-0808">Transferase</keyword>
<dbReference type="EMBL" id="JAGQDE010000011">
    <property type="protein sequence ID" value="MBQ0959953.1"/>
    <property type="molecule type" value="Genomic_DNA"/>
</dbReference>
<comment type="caution">
    <text evidence="1">The sequence shown here is derived from an EMBL/GenBank/DDBJ whole genome shotgun (WGS) entry which is preliminary data.</text>
</comment>
<protein>
    <submittedName>
        <fullName evidence="1">Glycosyltransferase family 29 protein</fullName>
        <ecNumber evidence="1">2.4.-.-</ecNumber>
    </submittedName>
</protein>
<dbReference type="EC" id="2.4.-.-" evidence="1"/>
<sequence length="313" mass="33029">MRCWASRILAALRRRQGRYHRSLLALANAQAVGGGHHLLAAAELRRDLGRPLPQRWVAPLVQGLAALPPARRARALGLLAEVVPALLPTLPAAVVDGAADLPPGAAEQLGRPQPLADAEARAAFLAWVQAQRAGGHALVGNAATLAGRRLGAQIDASAAVWRFNHWQGAGAHALDVGGRCDVWVLAPDVQDAPLPAGLRWAVVSGPDPRFRLTRWPLAERLRQAGVPVLTVPLPVWRSAVQSLQAPPSAGLLMLAWLGSLPGGWQGVSALGIGEGVAAGGRYHLAQPAARPGRRHDWSAEAALVARWRAQGLR</sequence>
<proteinExistence type="predicted"/>
<evidence type="ECO:0000313" key="1">
    <source>
        <dbReference type="EMBL" id="MBQ0959953.1"/>
    </source>
</evidence>
<dbReference type="Proteomes" id="UP000678374">
    <property type="component" value="Unassembled WGS sequence"/>
</dbReference>
<accession>A0A941BKI9</accession>